<organism evidence="4 5">
    <name type="scientific">Rotaria sordida</name>
    <dbReference type="NCBI Taxonomy" id="392033"/>
    <lineage>
        <taxon>Eukaryota</taxon>
        <taxon>Metazoa</taxon>
        <taxon>Spiralia</taxon>
        <taxon>Gnathifera</taxon>
        <taxon>Rotifera</taxon>
        <taxon>Eurotatoria</taxon>
        <taxon>Bdelloidea</taxon>
        <taxon>Philodinida</taxon>
        <taxon>Philodinidae</taxon>
        <taxon>Rotaria</taxon>
    </lineage>
</organism>
<evidence type="ECO:0000256" key="1">
    <source>
        <dbReference type="ARBA" id="ARBA00022468"/>
    </source>
</evidence>
<dbReference type="GO" id="GO:0006913">
    <property type="term" value="P:nucleocytoplasmic transport"/>
    <property type="evidence" value="ECO:0007669"/>
    <property type="project" value="TreeGrafter"/>
</dbReference>
<dbReference type="EMBL" id="CAJNOO010002261">
    <property type="protein sequence ID" value="CAF1251047.1"/>
    <property type="molecule type" value="Genomic_DNA"/>
</dbReference>
<dbReference type="SMART" id="SM00368">
    <property type="entry name" value="LRR_RI"/>
    <property type="match status" value="7"/>
</dbReference>
<dbReference type="InterPro" id="IPR027038">
    <property type="entry name" value="RanGap"/>
</dbReference>
<reference evidence="4" key="1">
    <citation type="submission" date="2021-02" db="EMBL/GenBank/DDBJ databases">
        <authorList>
            <person name="Nowell W R."/>
        </authorList>
    </citation>
    <scope>NUCLEOTIDE SEQUENCE</scope>
</reference>
<name>A0A815A4H8_9BILA</name>
<gene>
    <name evidence="4" type="ORF">RFH988_LOCUS27172</name>
</gene>
<dbReference type="GO" id="GO:0005829">
    <property type="term" value="C:cytosol"/>
    <property type="evidence" value="ECO:0007669"/>
    <property type="project" value="TreeGrafter"/>
</dbReference>
<dbReference type="GO" id="GO:0005096">
    <property type="term" value="F:GTPase activator activity"/>
    <property type="evidence" value="ECO:0007669"/>
    <property type="project" value="UniProtKB-KW"/>
</dbReference>
<dbReference type="SUPFAM" id="SSF52047">
    <property type="entry name" value="RNI-like"/>
    <property type="match status" value="1"/>
</dbReference>
<keyword evidence="3" id="KW-0677">Repeat</keyword>
<dbReference type="InterPro" id="IPR001611">
    <property type="entry name" value="Leu-rich_rpt"/>
</dbReference>
<comment type="caution">
    <text evidence="4">The sequence shown here is derived from an EMBL/GenBank/DDBJ whole genome shotgun (WGS) entry which is preliminary data.</text>
</comment>
<dbReference type="PANTHER" id="PTHR24113:SF12">
    <property type="entry name" value="RAN GTPASE-ACTIVATING PROTEIN 1"/>
    <property type="match status" value="1"/>
</dbReference>
<dbReference type="Gene3D" id="3.80.10.10">
    <property type="entry name" value="Ribonuclease Inhibitor"/>
    <property type="match status" value="3"/>
</dbReference>
<dbReference type="GO" id="GO:0048471">
    <property type="term" value="C:perinuclear region of cytoplasm"/>
    <property type="evidence" value="ECO:0007669"/>
    <property type="project" value="TreeGrafter"/>
</dbReference>
<dbReference type="Proteomes" id="UP000663882">
    <property type="component" value="Unassembled WGS sequence"/>
</dbReference>
<proteinExistence type="predicted"/>
<evidence type="ECO:0000256" key="3">
    <source>
        <dbReference type="ARBA" id="ARBA00022737"/>
    </source>
</evidence>
<keyword evidence="1" id="KW-0343">GTPase activation</keyword>
<dbReference type="PANTHER" id="PTHR24113">
    <property type="entry name" value="RAN GTPASE-ACTIVATING PROTEIN 1"/>
    <property type="match status" value="1"/>
</dbReference>
<evidence type="ECO:0000256" key="2">
    <source>
        <dbReference type="ARBA" id="ARBA00022614"/>
    </source>
</evidence>
<dbReference type="OrthoDB" id="120976at2759"/>
<dbReference type="AlphaFoldDB" id="A0A815A4H8"/>
<evidence type="ECO:0000313" key="5">
    <source>
        <dbReference type="Proteomes" id="UP000663882"/>
    </source>
</evidence>
<accession>A0A815A4H8</accession>
<dbReference type="GO" id="GO:0005634">
    <property type="term" value="C:nucleus"/>
    <property type="evidence" value="ECO:0007669"/>
    <property type="project" value="TreeGrafter"/>
</dbReference>
<dbReference type="InterPro" id="IPR032675">
    <property type="entry name" value="LRR_dom_sf"/>
</dbReference>
<evidence type="ECO:0000313" key="4">
    <source>
        <dbReference type="EMBL" id="CAF1251047.1"/>
    </source>
</evidence>
<keyword evidence="2" id="KW-0433">Leucine-rich repeat</keyword>
<sequence length="459" mass="52608">MTSFNNDEFRCPLKDGFKILKKDIGSLPLNRAIRDLVELYDHTYTSNDDVAKELETKINTCLPAIQSALEYRCNQADILINAIDNDCKSSRLKITEAMTLLREIVDRHEKTVLQQISTIEQEQKKQLEDHKNPLKNELHNLNIQKATFEMLITSNNSTKLLQMNKEFDDYMNKTNATLISFRIPTRTEYHLEGLDQFQILKQKIEQYGRYVEIPPYHNLELEQFIAENRTKQKFDLTGRNLSDLDMKIVADVLKESTTLTSLGLAENQIGQQGAQHIANALRTNQTLTILYLKGNQIGEQGAQHIAYALRTNRTLTELYLAHNQIGEQGAQHIADALKRNRTLTILGLTENRIGHQGAQYIANALRTNQTLTTLYLKGNQIGEQGAQHIAYALRTNQTLTTLGLQQNQIEEQGAQHIAYALEINRTLTTLDLRENSIEEEEIQWMQQSLKSNKNLTVYW</sequence>
<protein>
    <submittedName>
        <fullName evidence="4">Uncharacterized protein</fullName>
    </submittedName>
</protein>
<dbReference type="GO" id="GO:0031267">
    <property type="term" value="F:small GTPase binding"/>
    <property type="evidence" value="ECO:0007669"/>
    <property type="project" value="TreeGrafter"/>
</dbReference>
<dbReference type="Pfam" id="PF13516">
    <property type="entry name" value="LRR_6"/>
    <property type="match status" value="7"/>
</dbReference>